<name>K7E514_MONDO</name>
<keyword evidence="4" id="KW-1185">Reference proteome</keyword>
<feature type="coiled-coil region" evidence="1">
    <location>
        <begin position="364"/>
        <end position="419"/>
    </location>
</feature>
<dbReference type="InterPro" id="IPR029272">
    <property type="entry name" value="CCDC7"/>
</dbReference>
<dbReference type="GeneTree" id="ENSGT00390000009751"/>
<dbReference type="HOGENOM" id="CLU_388806_0_0_1"/>
<dbReference type="PANTHER" id="PTHR22035:SF4">
    <property type="entry name" value="COILED-COIL DOMAIN-CONTAINING PROTEIN 7"/>
    <property type="match status" value="1"/>
</dbReference>
<evidence type="ECO:0000256" key="2">
    <source>
        <dbReference type="SAM" id="MobiDB-lite"/>
    </source>
</evidence>
<evidence type="ECO:0000313" key="4">
    <source>
        <dbReference type="Proteomes" id="UP000002280"/>
    </source>
</evidence>
<evidence type="ECO:0000256" key="1">
    <source>
        <dbReference type="SAM" id="Coils"/>
    </source>
</evidence>
<evidence type="ECO:0000313" key="3">
    <source>
        <dbReference type="Ensembl" id="ENSMODP00000040866.2"/>
    </source>
</evidence>
<dbReference type="AlphaFoldDB" id="K7E514"/>
<feature type="compositionally biased region" description="Basic and acidic residues" evidence="2">
    <location>
        <begin position="328"/>
        <end position="354"/>
    </location>
</feature>
<reference evidence="3" key="3">
    <citation type="submission" date="2025-09" db="UniProtKB">
        <authorList>
            <consortium name="Ensembl"/>
        </authorList>
    </citation>
    <scope>IDENTIFICATION</scope>
</reference>
<dbReference type="eggNOG" id="ENOG502S48H">
    <property type="taxonomic scope" value="Eukaryota"/>
</dbReference>
<dbReference type="InParanoid" id="K7E514"/>
<dbReference type="Ensembl" id="ENSMODT00000043974.2">
    <property type="protein sequence ID" value="ENSMODP00000040866.2"/>
    <property type="gene ID" value="ENSMODG00000029376.2"/>
</dbReference>
<reference evidence="3 4" key="1">
    <citation type="journal article" date="2007" name="Nature">
        <title>Genome of the marsupial Monodelphis domestica reveals innovation in non-coding sequences.</title>
        <authorList>
            <person name="Mikkelsen T.S."/>
            <person name="Wakefield M.J."/>
            <person name="Aken B."/>
            <person name="Amemiya C.T."/>
            <person name="Chang J.L."/>
            <person name="Duke S."/>
            <person name="Garber M."/>
            <person name="Gentles A.J."/>
            <person name="Goodstadt L."/>
            <person name="Heger A."/>
            <person name="Jurka J."/>
            <person name="Kamal M."/>
            <person name="Mauceli E."/>
            <person name="Searle S.M."/>
            <person name="Sharpe T."/>
            <person name="Baker M.L."/>
            <person name="Batzer M.A."/>
            <person name="Benos P.V."/>
            <person name="Belov K."/>
            <person name="Clamp M."/>
            <person name="Cook A."/>
            <person name="Cuff J."/>
            <person name="Das R."/>
            <person name="Davidow L."/>
            <person name="Deakin J.E."/>
            <person name="Fazzari M.J."/>
            <person name="Glass J.L."/>
            <person name="Grabherr M."/>
            <person name="Greally J.M."/>
            <person name="Gu W."/>
            <person name="Hore T.A."/>
            <person name="Huttley G.A."/>
            <person name="Kleber M."/>
            <person name="Jirtle R.L."/>
            <person name="Koina E."/>
            <person name="Lee J.T."/>
            <person name="Mahony S."/>
            <person name="Marra M.A."/>
            <person name="Miller R.D."/>
            <person name="Nicholls R.D."/>
            <person name="Oda M."/>
            <person name="Papenfuss A.T."/>
            <person name="Parra Z.E."/>
            <person name="Pollock D.D."/>
            <person name="Ray D.A."/>
            <person name="Schein J.E."/>
            <person name="Speed T.P."/>
            <person name="Thompson K."/>
            <person name="VandeBerg J.L."/>
            <person name="Wade C.M."/>
            <person name="Walker J.A."/>
            <person name="Waters P.D."/>
            <person name="Webber C."/>
            <person name="Weidman J.R."/>
            <person name="Xie X."/>
            <person name="Zody M.C."/>
            <person name="Baldwin J."/>
            <person name="Abdouelleil A."/>
            <person name="Abdulkadir J."/>
            <person name="Abebe A."/>
            <person name="Abera B."/>
            <person name="Abreu J."/>
            <person name="Acer S.C."/>
            <person name="Aftuck L."/>
            <person name="Alexander A."/>
            <person name="An P."/>
            <person name="Anderson E."/>
            <person name="Anderson S."/>
            <person name="Arachi H."/>
            <person name="Azer M."/>
            <person name="Bachantsang P."/>
            <person name="Barry A."/>
            <person name="Bayul T."/>
            <person name="Berlin A."/>
            <person name="Bessette D."/>
            <person name="Bloom T."/>
            <person name="Bloom T."/>
            <person name="Boguslavskiy L."/>
            <person name="Bonnet C."/>
            <person name="Boukhgalter B."/>
            <person name="Bourzgui I."/>
            <person name="Brown A."/>
            <person name="Cahill P."/>
            <person name="Channer S."/>
            <person name="Cheshatsang Y."/>
            <person name="Chuda L."/>
            <person name="Citroen M."/>
            <person name="Collymore A."/>
            <person name="Cooke P."/>
            <person name="Costello M."/>
            <person name="D'Aco K."/>
            <person name="Daza R."/>
            <person name="De Haan G."/>
            <person name="DeGray S."/>
            <person name="DeMaso C."/>
            <person name="Dhargay N."/>
            <person name="Dooley K."/>
            <person name="Dooley E."/>
            <person name="Doricent M."/>
            <person name="Dorje P."/>
            <person name="Dorjee K."/>
            <person name="Dupes A."/>
            <person name="Elong R."/>
            <person name="Falk J."/>
            <person name="Farina A."/>
            <person name="Faro S."/>
            <person name="Ferguson D."/>
            <person name="Fisher S."/>
            <person name="Foley C.D."/>
            <person name="Franke A."/>
            <person name="Friedrich D."/>
            <person name="Gadbois L."/>
            <person name="Gearin G."/>
            <person name="Gearin C.R."/>
            <person name="Giannoukos G."/>
            <person name="Goode T."/>
            <person name="Graham J."/>
            <person name="Grandbois E."/>
            <person name="Grewal S."/>
            <person name="Gyaltsen K."/>
            <person name="Hafez N."/>
            <person name="Hagos B."/>
            <person name="Hall J."/>
            <person name="Henson C."/>
            <person name="Hollinger A."/>
            <person name="Honan T."/>
            <person name="Huard M.D."/>
            <person name="Hughes L."/>
            <person name="Hurhula B."/>
            <person name="Husby M.E."/>
            <person name="Kamat A."/>
            <person name="Kanga B."/>
            <person name="Kashin S."/>
            <person name="Khazanovich D."/>
            <person name="Kisner P."/>
            <person name="Lance K."/>
            <person name="Lara M."/>
            <person name="Lee W."/>
            <person name="Lennon N."/>
            <person name="Letendre F."/>
            <person name="LeVine R."/>
            <person name="Lipovsky A."/>
            <person name="Liu X."/>
            <person name="Liu J."/>
            <person name="Liu S."/>
            <person name="Lokyitsang T."/>
            <person name="Lokyitsang Y."/>
            <person name="Lubonja R."/>
            <person name="Lui A."/>
            <person name="MacDonald P."/>
            <person name="Magnisalis V."/>
            <person name="Maru K."/>
            <person name="Matthews C."/>
            <person name="McCusker W."/>
            <person name="McDonough S."/>
            <person name="Mehta T."/>
            <person name="Meldrim J."/>
            <person name="Meneus L."/>
            <person name="Mihai O."/>
            <person name="Mihalev A."/>
            <person name="Mihova T."/>
            <person name="Mittelman R."/>
            <person name="Mlenga V."/>
            <person name="Montmayeur A."/>
            <person name="Mulrain L."/>
            <person name="Navidi A."/>
            <person name="Naylor J."/>
            <person name="Negash T."/>
            <person name="Nguyen T."/>
            <person name="Nguyen N."/>
            <person name="Nicol R."/>
            <person name="Norbu C."/>
            <person name="Norbu N."/>
            <person name="Novod N."/>
            <person name="O'Neill B."/>
            <person name="Osman S."/>
            <person name="Markiewicz E."/>
            <person name="Oyono O.L."/>
            <person name="Patti C."/>
            <person name="Phunkhang P."/>
            <person name="Pierre F."/>
            <person name="Priest M."/>
            <person name="Raghuraman S."/>
            <person name="Rege F."/>
            <person name="Reyes R."/>
            <person name="Rise C."/>
            <person name="Rogov P."/>
            <person name="Ross K."/>
            <person name="Ryan E."/>
            <person name="Settipalli S."/>
            <person name="Shea T."/>
            <person name="Sherpa N."/>
            <person name="Shi L."/>
            <person name="Shih D."/>
            <person name="Sparrow T."/>
            <person name="Spaulding J."/>
            <person name="Stalker J."/>
            <person name="Stange-Thomann N."/>
            <person name="Stavropoulos S."/>
            <person name="Stone C."/>
            <person name="Strader C."/>
            <person name="Tesfaye S."/>
            <person name="Thomson T."/>
            <person name="Thoulutsang Y."/>
            <person name="Thoulutsang D."/>
            <person name="Topham K."/>
            <person name="Topping I."/>
            <person name="Tsamla T."/>
            <person name="Vassiliev H."/>
            <person name="Vo A."/>
            <person name="Wangchuk T."/>
            <person name="Wangdi T."/>
            <person name="Weiand M."/>
            <person name="Wilkinson J."/>
            <person name="Wilson A."/>
            <person name="Yadav S."/>
            <person name="Young G."/>
            <person name="Yu Q."/>
            <person name="Zembek L."/>
            <person name="Zhong D."/>
            <person name="Zimmer A."/>
            <person name="Zwirko Z."/>
            <person name="Jaffe D.B."/>
            <person name="Alvarez P."/>
            <person name="Brockman W."/>
            <person name="Butler J."/>
            <person name="Chin C."/>
            <person name="Gnerre S."/>
            <person name="MacCallum I."/>
            <person name="Graves J.A."/>
            <person name="Ponting C.P."/>
            <person name="Breen M."/>
            <person name="Samollow P.B."/>
            <person name="Lander E.S."/>
            <person name="Lindblad-Toh K."/>
        </authorList>
    </citation>
    <scope>NUCLEOTIDE SEQUENCE [LARGE SCALE GENOMIC DNA]</scope>
</reference>
<dbReference type="Pfam" id="PF15368">
    <property type="entry name" value="BioT2"/>
    <property type="match status" value="1"/>
</dbReference>
<dbReference type="OMA" id="NMPQVQK"/>
<dbReference type="Proteomes" id="UP000002280">
    <property type="component" value="Chromosome 8"/>
</dbReference>
<keyword evidence="1" id="KW-0175">Coiled coil</keyword>
<sequence length="497" mass="58383">MEHLEADSKKVFPKAKKRSIAKATQELEPMILAPPPTGESMLKHAIAIPSENPNNVLDDEQIVRLVTKHLTEIASNLEQTYGLDIEHEWTEKVSKSEEERTPTEAEDMTSFLRLCSAFAKQLEEAVREEHQILDSLFMWFQQEVYHVEELVKEQNASDWELPLPDITVSSSIAQVIEHLQRLEHLRDCLSIVPMATRRAAVAKNMQENRSHTSRIYEEVKKMIEDFAATYENDEFIEHIMDIASKVFLSENNETKDLQFQEMFKIFEKQANKLQRMMTELDNLDYKYKVIQSDLELVTEDRRIFENELRRIKGPEKIEQLLQREKRNSELQGLKRSERRSTKDLTKTGEPDSNLKRSSFSSPEALKLKEDLYQAQKVVASLESENKFLLEQLKEALQEVDKAKKDLEAAQIQTRKASEKHTKEKYYRMERPKQQEKDPNRISEILWKIFQTCREWKGKKERAPPERCMMCCTIKYICLNFTTYSNFFGHREELVAEI</sequence>
<dbReference type="Bgee" id="ENSMODG00000029376">
    <property type="expression patterns" value="Expressed in spermatocyte and 10 other cell types or tissues"/>
</dbReference>
<protein>
    <submittedName>
        <fullName evidence="3">Uncharacterized protein</fullName>
    </submittedName>
</protein>
<proteinExistence type="predicted"/>
<reference evidence="3" key="2">
    <citation type="submission" date="2025-08" db="UniProtKB">
        <authorList>
            <consortium name="Ensembl"/>
        </authorList>
    </citation>
    <scope>IDENTIFICATION</scope>
</reference>
<feature type="region of interest" description="Disordered" evidence="2">
    <location>
        <begin position="328"/>
        <end position="360"/>
    </location>
</feature>
<accession>K7E514</accession>
<dbReference type="PANTHER" id="PTHR22035">
    <property type="entry name" value="COILED-COIL DOMAIN-CONTAINING PROTEIN 7"/>
    <property type="match status" value="1"/>
</dbReference>
<organism evidence="3 4">
    <name type="scientific">Monodelphis domestica</name>
    <name type="common">Gray short-tailed opossum</name>
    <dbReference type="NCBI Taxonomy" id="13616"/>
    <lineage>
        <taxon>Eukaryota</taxon>
        <taxon>Metazoa</taxon>
        <taxon>Chordata</taxon>
        <taxon>Craniata</taxon>
        <taxon>Vertebrata</taxon>
        <taxon>Euteleostomi</taxon>
        <taxon>Mammalia</taxon>
        <taxon>Metatheria</taxon>
        <taxon>Didelphimorphia</taxon>
        <taxon>Didelphidae</taxon>
        <taxon>Monodelphis</taxon>
    </lineage>
</organism>